<dbReference type="PROSITE" id="PS00463">
    <property type="entry name" value="ZN2_CY6_FUNGAL_1"/>
    <property type="match status" value="1"/>
</dbReference>
<keyword evidence="5" id="KW-1185">Reference proteome</keyword>
<dbReference type="InterPro" id="IPR001138">
    <property type="entry name" value="Zn2Cys6_DnaBD"/>
</dbReference>
<evidence type="ECO:0000256" key="1">
    <source>
        <dbReference type="ARBA" id="ARBA00023242"/>
    </source>
</evidence>
<sequence length="102" mass="11200">MQNDTTGYRVREIPYLRIMVIMSNVVLDVVAIARDKRTSVACKRCRKRKIRCGGPQSGSEKRCKNCSNMNGECIFAPASPISYTAVTPHPSRSAGGPLGRTI</sequence>
<dbReference type="GO" id="GO:0008270">
    <property type="term" value="F:zinc ion binding"/>
    <property type="evidence" value="ECO:0007669"/>
    <property type="project" value="InterPro"/>
</dbReference>
<protein>
    <recommendedName>
        <fullName evidence="3">Zn(2)-C6 fungal-type domain-containing protein</fullName>
    </recommendedName>
</protein>
<feature type="domain" description="Zn(2)-C6 fungal-type" evidence="3">
    <location>
        <begin position="41"/>
        <end position="75"/>
    </location>
</feature>
<dbReference type="SUPFAM" id="SSF57701">
    <property type="entry name" value="Zn2/Cys6 DNA-binding domain"/>
    <property type="match status" value="1"/>
</dbReference>
<dbReference type="STRING" id="1051616.A0A3M9XUN7"/>
<reference evidence="4 5" key="1">
    <citation type="submission" date="2018-10" db="EMBL/GenBank/DDBJ databases">
        <title>Genome sequence of Verticillium nonalfalfae VnAa140.</title>
        <authorList>
            <person name="Stajich J.E."/>
            <person name="Kasson M.T."/>
        </authorList>
    </citation>
    <scope>NUCLEOTIDE SEQUENCE [LARGE SCALE GENOMIC DNA]</scope>
    <source>
        <strain evidence="4 5">VnAa140</strain>
    </source>
</reference>
<gene>
    <name evidence="4" type="ORF">D7B24_004741</name>
</gene>
<dbReference type="Proteomes" id="UP000267145">
    <property type="component" value="Unassembled WGS sequence"/>
</dbReference>
<dbReference type="AlphaFoldDB" id="A0A3M9XUN7"/>
<dbReference type="PROSITE" id="PS50048">
    <property type="entry name" value="ZN2_CY6_FUNGAL_2"/>
    <property type="match status" value="1"/>
</dbReference>
<dbReference type="CDD" id="cd00067">
    <property type="entry name" value="GAL4"/>
    <property type="match status" value="1"/>
</dbReference>
<evidence type="ECO:0000256" key="2">
    <source>
        <dbReference type="SAM" id="Phobius"/>
    </source>
</evidence>
<organism evidence="4 5">
    <name type="scientific">Verticillium nonalfalfae</name>
    <dbReference type="NCBI Taxonomy" id="1051616"/>
    <lineage>
        <taxon>Eukaryota</taxon>
        <taxon>Fungi</taxon>
        <taxon>Dikarya</taxon>
        <taxon>Ascomycota</taxon>
        <taxon>Pezizomycotina</taxon>
        <taxon>Sordariomycetes</taxon>
        <taxon>Hypocreomycetidae</taxon>
        <taxon>Glomerellales</taxon>
        <taxon>Plectosphaerellaceae</taxon>
        <taxon>Verticillium</taxon>
    </lineage>
</organism>
<name>A0A3M9XUN7_9PEZI</name>
<keyword evidence="2" id="KW-0812">Transmembrane</keyword>
<feature type="transmembrane region" description="Helical" evidence="2">
    <location>
        <begin position="15"/>
        <end position="33"/>
    </location>
</feature>
<dbReference type="EMBL" id="RBVV01000270">
    <property type="protein sequence ID" value="RNJ52007.1"/>
    <property type="molecule type" value="Genomic_DNA"/>
</dbReference>
<dbReference type="Gene3D" id="4.10.240.10">
    <property type="entry name" value="Zn(2)-C6 fungal-type DNA-binding domain"/>
    <property type="match status" value="1"/>
</dbReference>
<keyword evidence="2" id="KW-1133">Transmembrane helix</keyword>
<keyword evidence="1" id="KW-0539">Nucleus</keyword>
<evidence type="ECO:0000259" key="3">
    <source>
        <dbReference type="PROSITE" id="PS50048"/>
    </source>
</evidence>
<proteinExistence type="predicted"/>
<dbReference type="GO" id="GO:0000981">
    <property type="term" value="F:DNA-binding transcription factor activity, RNA polymerase II-specific"/>
    <property type="evidence" value="ECO:0007669"/>
    <property type="project" value="InterPro"/>
</dbReference>
<accession>A0A3M9XUN7</accession>
<dbReference type="InterPro" id="IPR036864">
    <property type="entry name" value="Zn2-C6_fun-type_DNA-bd_sf"/>
</dbReference>
<dbReference type="Pfam" id="PF00172">
    <property type="entry name" value="Zn_clus"/>
    <property type="match status" value="1"/>
</dbReference>
<dbReference type="GeneID" id="39608430"/>
<evidence type="ECO:0000313" key="5">
    <source>
        <dbReference type="Proteomes" id="UP000267145"/>
    </source>
</evidence>
<comment type="caution">
    <text evidence="4">The sequence shown here is derived from an EMBL/GenBank/DDBJ whole genome shotgun (WGS) entry which is preliminary data.</text>
</comment>
<dbReference type="SMART" id="SM00066">
    <property type="entry name" value="GAL4"/>
    <property type="match status" value="1"/>
</dbReference>
<keyword evidence="2" id="KW-0472">Membrane</keyword>
<evidence type="ECO:0000313" key="4">
    <source>
        <dbReference type="EMBL" id="RNJ52007.1"/>
    </source>
</evidence>
<dbReference type="RefSeq" id="XP_028490165.1">
    <property type="nucleotide sequence ID" value="XM_028638907.1"/>
</dbReference>